<dbReference type="EMBL" id="KQ971363">
    <property type="protein sequence ID" value="KYB25676.1"/>
    <property type="molecule type" value="Genomic_DNA"/>
</dbReference>
<feature type="domain" description="Integrin alpha second immunoglobulin-like" evidence="15">
    <location>
        <begin position="618"/>
        <end position="751"/>
    </location>
</feature>
<dbReference type="InterPro" id="IPR018184">
    <property type="entry name" value="Integrin_alpha_C_CS"/>
</dbReference>
<dbReference type="InterPro" id="IPR048286">
    <property type="entry name" value="Integrin_alpha_Ig-like_3"/>
</dbReference>
<dbReference type="OrthoDB" id="5317514at2759"/>
<dbReference type="GO" id="GO:0009986">
    <property type="term" value="C:cell surface"/>
    <property type="evidence" value="ECO:0000318"/>
    <property type="project" value="GO_Central"/>
</dbReference>
<dbReference type="Gene3D" id="1.20.5.930">
    <property type="entry name" value="Bicelle-embedded integrin alpha(iib) transmembrane segment"/>
    <property type="match status" value="1"/>
</dbReference>
<dbReference type="STRING" id="7070.A0A139WCN8"/>
<evidence type="ECO:0000256" key="3">
    <source>
        <dbReference type="ARBA" id="ARBA00022692"/>
    </source>
</evidence>
<dbReference type="Pfam" id="PF20806">
    <property type="entry name" value="Integrin_A_Ig_3"/>
    <property type="match status" value="1"/>
</dbReference>
<feature type="domain" description="Integrin alpha third immunoglobulin-like" evidence="16">
    <location>
        <begin position="766"/>
        <end position="986"/>
    </location>
</feature>
<dbReference type="GO" id="GO:0007157">
    <property type="term" value="P:heterophilic cell-cell adhesion via plasma membrane cell adhesion molecules"/>
    <property type="evidence" value="ECO:0007669"/>
    <property type="project" value="UniProtKB-ARBA"/>
</dbReference>
<dbReference type="SUPFAM" id="SSF69318">
    <property type="entry name" value="Integrin alpha N-terminal domain"/>
    <property type="match status" value="1"/>
</dbReference>
<dbReference type="InterPro" id="IPR032695">
    <property type="entry name" value="Integrin_dom_sf"/>
</dbReference>
<keyword evidence="6 13" id="KW-0130">Cell adhesion</keyword>
<evidence type="ECO:0000256" key="11">
    <source>
        <dbReference type="ARBA" id="ARBA00023180"/>
    </source>
</evidence>
<dbReference type="GO" id="GO:0008305">
    <property type="term" value="C:integrin complex"/>
    <property type="evidence" value="ECO:0000318"/>
    <property type="project" value="GO_Central"/>
</dbReference>
<dbReference type="GO" id="GO:0031589">
    <property type="term" value="P:cell-substrate adhesion"/>
    <property type="evidence" value="ECO:0007669"/>
    <property type="project" value="UniProtKB-ARBA"/>
</dbReference>
<reference evidence="17 18" key="1">
    <citation type="journal article" date="2008" name="Nature">
        <title>The genome of the model beetle and pest Tribolium castaneum.</title>
        <authorList>
            <consortium name="Tribolium Genome Sequencing Consortium"/>
            <person name="Richards S."/>
            <person name="Gibbs R.A."/>
            <person name="Weinstock G.M."/>
            <person name="Brown S.J."/>
            <person name="Denell R."/>
            <person name="Beeman R.W."/>
            <person name="Gibbs R."/>
            <person name="Beeman R.W."/>
            <person name="Brown S.J."/>
            <person name="Bucher G."/>
            <person name="Friedrich M."/>
            <person name="Grimmelikhuijzen C.J."/>
            <person name="Klingler M."/>
            <person name="Lorenzen M."/>
            <person name="Richards S."/>
            <person name="Roth S."/>
            <person name="Schroder R."/>
            <person name="Tautz D."/>
            <person name="Zdobnov E.M."/>
            <person name="Muzny D."/>
            <person name="Gibbs R.A."/>
            <person name="Weinstock G.M."/>
            <person name="Attaway T."/>
            <person name="Bell S."/>
            <person name="Buhay C.J."/>
            <person name="Chandrabose M.N."/>
            <person name="Chavez D."/>
            <person name="Clerk-Blankenburg K.P."/>
            <person name="Cree A."/>
            <person name="Dao M."/>
            <person name="Davis C."/>
            <person name="Chacko J."/>
            <person name="Dinh H."/>
            <person name="Dugan-Rocha S."/>
            <person name="Fowler G."/>
            <person name="Garner T.T."/>
            <person name="Garnes J."/>
            <person name="Gnirke A."/>
            <person name="Hawes A."/>
            <person name="Hernandez J."/>
            <person name="Hines S."/>
            <person name="Holder M."/>
            <person name="Hume J."/>
            <person name="Jhangiani S.N."/>
            <person name="Joshi V."/>
            <person name="Khan Z.M."/>
            <person name="Jackson L."/>
            <person name="Kovar C."/>
            <person name="Kowis A."/>
            <person name="Lee S."/>
            <person name="Lewis L.R."/>
            <person name="Margolis J."/>
            <person name="Morgan M."/>
            <person name="Nazareth L.V."/>
            <person name="Nguyen N."/>
            <person name="Okwuonu G."/>
            <person name="Parker D."/>
            <person name="Richards S."/>
            <person name="Ruiz S.J."/>
            <person name="Santibanez J."/>
            <person name="Savard J."/>
            <person name="Scherer S.E."/>
            <person name="Schneider B."/>
            <person name="Sodergren E."/>
            <person name="Tautz D."/>
            <person name="Vattahil S."/>
            <person name="Villasana D."/>
            <person name="White C.S."/>
            <person name="Wright R."/>
            <person name="Park Y."/>
            <person name="Beeman R.W."/>
            <person name="Lord J."/>
            <person name="Oppert B."/>
            <person name="Lorenzen M."/>
            <person name="Brown S."/>
            <person name="Wang L."/>
            <person name="Savard J."/>
            <person name="Tautz D."/>
            <person name="Richards S."/>
            <person name="Weinstock G."/>
            <person name="Gibbs R.A."/>
            <person name="Liu Y."/>
            <person name="Worley K."/>
            <person name="Weinstock G."/>
            <person name="Elsik C.G."/>
            <person name="Reese J.T."/>
            <person name="Elhaik E."/>
            <person name="Landan G."/>
            <person name="Graur D."/>
            <person name="Arensburger P."/>
            <person name="Atkinson P."/>
            <person name="Beeman R.W."/>
            <person name="Beidler J."/>
            <person name="Brown S.J."/>
            <person name="Demuth J.P."/>
            <person name="Drury D.W."/>
            <person name="Du Y.Z."/>
            <person name="Fujiwara H."/>
            <person name="Lorenzen M."/>
            <person name="Maselli V."/>
            <person name="Osanai M."/>
            <person name="Park Y."/>
            <person name="Robertson H.M."/>
            <person name="Tu Z."/>
            <person name="Wang J.J."/>
            <person name="Wang S."/>
            <person name="Richards S."/>
            <person name="Song H."/>
            <person name="Zhang L."/>
            <person name="Sodergren E."/>
            <person name="Werner D."/>
            <person name="Stanke M."/>
            <person name="Morgenstern B."/>
            <person name="Solovyev V."/>
            <person name="Kosarev P."/>
            <person name="Brown G."/>
            <person name="Chen H.C."/>
            <person name="Ermolaeva O."/>
            <person name="Hlavina W."/>
            <person name="Kapustin Y."/>
            <person name="Kiryutin B."/>
            <person name="Kitts P."/>
            <person name="Maglott D."/>
            <person name="Pruitt K."/>
            <person name="Sapojnikov V."/>
            <person name="Souvorov A."/>
            <person name="Mackey A.J."/>
            <person name="Waterhouse R.M."/>
            <person name="Wyder S."/>
            <person name="Zdobnov E.M."/>
            <person name="Zdobnov E.M."/>
            <person name="Wyder S."/>
            <person name="Kriventseva E.V."/>
            <person name="Kadowaki T."/>
            <person name="Bork P."/>
            <person name="Aranda M."/>
            <person name="Bao R."/>
            <person name="Beermann A."/>
            <person name="Berns N."/>
            <person name="Bolognesi R."/>
            <person name="Bonneton F."/>
            <person name="Bopp D."/>
            <person name="Brown S.J."/>
            <person name="Bucher G."/>
            <person name="Butts T."/>
            <person name="Chaumot A."/>
            <person name="Denell R.E."/>
            <person name="Ferrier D.E."/>
            <person name="Friedrich M."/>
            <person name="Gordon C.M."/>
            <person name="Jindra M."/>
            <person name="Klingler M."/>
            <person name="Lan Q."/>
            <person name="Lattorff H.M."/>
            <person name="Laudet V."/>
            <person name="von Levetsow C."/>
            <person name="Liu Z."/>
            <person name="Lutz R."/>
            <person name="Lynch J.A."/>
            <person name="da Fonseca R.N."/>
            <person name="Posnien N."/>
            <person name="Reuter R."/>
            <person name="Roth S."/>
            <person name="Savard J."/>
            <person name="Schinko J.B."/>
            <person name="Schmitt C."/>
            <person name="Schoppmeier M."/>
            <person name="Schroder R."/>
            <person name="Shippy T.D."/>
            <person name="Simonnet F."/>
            <person name="Marques-Souza H."/>
            <person name="Tautz D."/>
            <person name="Tomoyasu Y."/>
            <person name="Trauner J."/>
            <person name="Van der Zee M."/>
            <person name="Vervoort M."/>
            <person name="Wittkopp N."/>
            <person name="Wimmer E.A."/>
            <person name="Yang X."/>
            <person name="Jones A.K."/>
            <person name="Sattelle D.B."/>
            <person name="Ebert P.R."/>
            <person name="Nelson D."/>
            <person name="Scott J.G."/>
            <person name="Beeman R.W."/>
            <person name="Muthukrishnan S."/>
            <person name="Kramer K.J."/>
            <person name="Arakane Y."/>
            <person name="Beeman R.W."/>
            <person name="Zhu Q."/>
            <person name="Hogenkamp D."/>
            <person name="Dixit R."/>
            <person name="Oppert B."/>
            <person name="Jiang H."/>
            <person name="Zou Z."/>
            <person name="Marshall J."/>
            <person name="Elpidina E."/>
            <person name="Vinokurov K."/>
            <person name="Oppert C."/>
            <person name="Zou Z."/>
            <person name="Evans J."/>
            <person name="Lu Z."/>
            <person name="Zhao P."/>
            <person name="Sumathipala N."/>
            <person name="Altincicek B."/>
            <person name="Vilcinskas A."/>
            <person name="Williams M."/>
            <person name="Hultmark D."/>
            <person name="Hetru C."/>
            <person name="Jiang H."/>
            <person name="Grimmelikhuijzen C.J."/>
            <person name="Hauser F."/>
            <person name="Cazzamali G."/>
            <person name="Williamson M."/>
            <person name="Park Y."/>
            <person name="Li B."/>
            <person name="Tanaka Y."/>
            <person name="Predel R."/>
            <person name="Neupert S."/>
            <person name="Schachtner J."/>
            <person name="Verleyen P."/>
            <person name="Raible F."/>
            <person name="Bork P."/>
            <person name="Friedrich M."/>
            <person name="Walden K.K."/>
            <person name="Robertson H.M."/>
            <person name="Angeli S."/>
            <person name="Foret S."/>
            <person name="Bucher G."/>
            <person name="Schuetz S."/>
            <person name="Maleszka R."/>
            <person name="Wimmer E.A."/>
            <person name="Beeman R.W."/>
            <person name="Lorenzen M."/>
            <person name="Tomoyasu Y."/>
            <person name="Miller S.C."/>
            <person name="Grossmann D."/>
            <person name="Bucher G."/>
        </authorList>
    </citation>
    <scope>NUCLEOTIDE SEQUENCE [LARGE SCALE GENOMIC DNA]</scope>
    <source>
        <strain evidence="17 18">Georgia GA2</strain>
    </source>
</reference>
<feature type="signal peptide" evidence="13">
    <location>
        <begin position="1"/>
        <end position="21"/>
    </location>
</feature>
<dbReference type="SUPFAM" id="SSF69179">
    <property type="entry name" value="Integrin domains"/>
    <property type="match status" value="3"/>
</dbReference>
<feature type="repeat" description="FG-GAP" evidence="12">
    <location>
        <begin position="121"/>
        <end position="183"/>
    </location>
</feature>
<sequence length="1062" mass="118791">MITWSVIVPLVVLTTRTLVLSFNIEIREPIVKKSKDKNSYFGFSVAQHAVNSNSRSADDYWILVGAPLGRNLQPFTNRSGALYKCPMSRRDNDCEQIETDGKRLNVFDYEDTPSTRNEAVLSPPSNDEIKDNQWLGVTVKSQKPGGKVVVCAHRYIQSPNLTSHHYGYGLCYLLNNELNVEDALEPCKGRPVEKLHQQYGYCQVGTSLAFLSDDFVLMGSPGPYTWRGTIFAKNVVGSFLERDKTVYRGPLNDQDTPIAKYSYLGMSVTGGHFFSKKTLTYVSGASRSNLSGQVFFFNKTKSEEQLNIRLIINGTQFGSSFGYEILAVDFEQDGYDELLVAAPFYYDKDHGGAVYIYNNLRNCTRDKCAPSQIFTGKAESRFGFSMTALGDINKDGFIDVAIGAPYEDNTGAVYIYLGQKGGLRSEPSQIIKFGEREGLKTVGYSLSGGMDMDLNDYPDLLVGLYDSERVILFKTRPIIDIGIRVVGDELRNINASKKGCREDPHSDKTCFSFKTCFKFRKFRLTKDIDIRYEIKELPKKAPRVTIGNDTFVTKMITVTDISREYCTSETAYLIEGNGDILSPISFQVNYTIYKDDVDSPILNKTSIKTFEATFQKNCGPDDICRSKLILNARPLALNETPEGHYLFNLGVEKELILEANVANEGESAYEARLFVIHPESLSYVALQSQNKSGNTICTSNGTTVVICNLGNPFQENQSVSLPLRFEIANTKQSRLELKVFVNSTSEELSKQTSQSFVAILKNIVSLSIKGDSKPVNVLFSGEPKGQSAMRFFEDIGPRITHGYSIINEGKWHIRNMQVEILWPFQVKTDRKEGGKWLLYLEKEPLIDYNTTNFCSVDSRFVNPLKVNVSGMEDPDLDEPEHVRRRRDVATVVQPETRVEEDGKVRKIVTMACHKTAACVKILCTIPQLEGGGQVRIRVYARLWNSTLIEDYSQVDYVTIESQAVVSINEPATILTDNSINSVSVKVVAFPALTLVDKGVNIWIIIGSVIAGLVLLVIVVFALYKCGFFKRNRIKDHTLSGNLKKQGESETLLKDSGSKPAKS</sequence>
<dbReference type="GO" id="GO:0007229">
    <property type="term" value="P:integrin-mediated signaling pathway"/>
    <property type="evidence" value="ECO:0000318"/>
    <property type="project" value="GO_Central"/>
</dbReference>
<dbReference type="Gene3D" id="2.60.40.1510">
    <property type="entry name" value="ntegrin, alpha v. Chain A, domain 3"/>
    <property type="match status" value="1"/>
</dbReference>
<feature type="repeat" description="FG-GAP" evidence="12">
    <location>
        <begin position="27"/>
        <end position="94"/>
    </location>
</feature>
<dbReference type="GO" id="GO:0098609">
    <property type="term" value="P:cell-cell adhesion"/>
    <property type="evidence" value="ECO:0000318"/>
    <property type="project" value="GO_Central"/>
</dbReference>
<dbReference type="AlphaFoldDB" id="A0A139WCN8"/>
<dbReference type="InParanoid" id="A0A139WCN8"/>
<keyword evidence="9 13" id="KW-0472">Membrane</keyword>
<reference evidence="17 18" key="2">
    <citation type="journal article" date="2010" name="Nucleic Acids Res.">
        <title>BeetleBase in 2010: revisions to provide comprehensive genomic information for Tribolium castaneum.</title>
        <authorList>
            <person name="Kim H.S."/>
            <person name="Murphy T."/>
            <person name="Xia J."/>
            <person name="Caragea D."/>
            <person name="Park Y."/>
            <person name="Beeman R.W."/>
            <person name="Lorenzen M.D."/>
            <person name="Butcher S."/>
            <person name="Manak J.R."/>
            <person name="Brown S.J."/>
        </authorList>
    </citation>
    <scope>GENOME REANNOTATION</scope>
    <source>
        <strain evidence="17 18">Georgia GA2</strain>
    </source>
</reference>
<dbReference type="Pfam" id="PF08441">
    <property type="entry name" value="Integrin_A_Ig_1"/>
    <property type="match status" value="1"/>
</dbReference>
<name>A0A139WCN8_TRICA</name>
<feature type="repeat" description="FG-GAP" evidence="12">
    <location>
        <begin position="190"/>
        <end position="242"/>
    </location>
</feature>
<evidence type="ECO:0000256" key="6">
    <source>
        <dbReference type="ARBA" id="ARBA00022889"/>
    </source>
</evidence>
<evidence type="ECO:0000313" key="17">
    <source>
        <dbReference type="EMBL" id="KYB25676.1"/>
    </source>
</evidence>
<dbReference type="PROSITE" id="PS51470">
    <property type="entry name" value="FG_GAP"/>
    <property type="match status" value="5"/>
</dbReference>
<keyword evidence="7 13" id="KW-1133">Transmembrane helix</keyword>
<dbReference type="PANTHER" id="PTHR23220:SF122">
    <property type="entry name" value="INTEGRIN ALPHA-PS1"/>
    <property type="match status" value="1"/>
</dbReference>
<accession>A0A139WCN8</accession>
<evidence type="ECO:0000256" key="8">
    <source>
        <dbReference type="ARBA" id="ARBA00023037"/>
    </source>
</evidence>
<keyword evidence="4 13" id="KW-0732">Signal</keyword>
<evidence type="ECO:0000313" key="18">
    <source>
        <dbReference type="Proteomes" id="UP000007266"/>
    </source>
</evidence>
<dbReference type="OMA" id="AKKQWIT"/>
<comment type="subcellular location">
    <subcellularLocation>
        <location evidence="1 13">Membrane</location>
        <topology evidence="1 13">Single-pass type I membrane protein</topology>
    </subcellularLocation>
</comment>
<keyword evidence="5" id="KW-0677">Repeat</keyword>
<evidence type="ECO:0000256" key="4">
    <source>
        <dbReference type="ARBA" id="ARBA00022729"/>
    </source>
</evidence>
<dbReference type="InterPro" id="IPR048285">
    <property type="entry name" value="Integrin_alpha_Ig-like_2"/>
</dbReference>
<keyword evidence="18" id="KW-1185">Reference proteome</keyword>
<dbReference type="InterPro" id="IPR013517">
    <property type="entry name" value="FG-GAP"/>
</dbReference>
<evidence type="ECO:0000256" key="10">
    <source>
        <dbReference type="ARBA" id="ARBA00023170"/>
    </source>
</evidence>
<protein>
    <submittedName>
        <fullName evidence="17">Integrin alpha-PS1-like Protein</fullName>
    </submittedName>
</protein>
<feature type="chain" id="PRO_5007230338" evidence="13">
    <location>
        <begin position="22"/>
        <end position="1062"/>
    </location>
</feature>
<dbReference type="InterPro" id="IPR013649">
    <property type="entry name" value="Integrin_alpha_Ig-like_1"/>
</dbReference>
<keyword evidence="11" id="KW-0325">Glycoprotein</keyword>
<gene>
    <name evidence="17" type="primary">AUGUSTUS-3.0.2_34177</name>
    <name evidence="17" type="ORF">TcasGA2_TC034177</name>
</gene>
<feature type="transmembrane region" description="Helical" evidence="13">
    <location>
        <begin position="1001"/>
        <end position="1023"/>
    </location>
</feature>
<dbReference type="Proteomes" id="UP000007266">
    <property type="component" value="Linkage group 8"/>
</dbReference>
<evidence type="ECO:0000256" key="5">
    <source>
        <dbReference type="ARBA" id="ARBA00022737"/>
    </source>
</evidence>
<dbReference type="InterPro" id="IPR013519">
    <property type="entry name" value="Int_alpha_beta-p"/>
</dbReference>
<feature type="repeat" description="FG-GAP" evidence="12">
    <location>
        <begin position="368"/>
        <end position="425"/>
    </location>
</feature>
<evidence type="ECO:0000256" key="12">
    <source>
        <dbReference type="PROSITE-ProRule" id="PRU00803"/>
    </source>
</evidence>
<dbReference type="InterPro" id="IPR000413">
    <property type="entry name" value="Integrin_alpha"/>
</dbReference>
<evidence type="ECO:0000256" key="2">
    <source>
        <dbReference type="ARBA" id="ARBA00008054"/>
    </source>
</evidence>
<dbReference type="Pfam" id="PF20805">
    <property type="entry name" value="Integrin_A_Ig_2"/>
    <property type="match status" value="1"/>
</dbReference>
<feature type="domain" description="Integrin alpha first immunoglubulin-like" evidence="14">
    <location>
        <begin position="475"/>
        <end position="616"/>
    </location>
</feature>
<keyword evidence="3 13" id="KW-0812">Transmembrane</keyword>
<evidence type="ECO:0000256" key="13">
    <source>
        <dbReference type="RuleBase" id="RU003762"/>
    </source>
</evidence>
<keyword evidence="8 13" id="KW-0401">Integrin</keyword>
<dbReference type="Gene3D" id="2.60.40.1530">
    <property type="entry name" value="ntegrin, alpha v. Chain A, domain 4"/>
    <property type="match status" value="1"/>
</dbReference>
<evidence type="ECO:0000259" key="16">
    <source>
        <dbReference type="Pfam" id="PF20806"/>
    </source>
</evidence>
<keyword evidence="10 13" id="KW-0675">Receptor</keyword>
<dbReference type="InterPro" id="IPR028994">
    <property type="entry name" value="Integrin_alpha_N"/>
</dbReference>
<dbReference type="FunCoup" id="A0A139WCN8">
    <property type="interactions" value="187"/>
</dbReference>
<evidence type="ECO:0000256" key="7">
    <source>
        <dbReference type="ARBA" id="ARBA00022989"/>
    </source>
</evidence>
<dbReference type="GO" id="GO:0048513">
    <property type="term" value="P:animal organ development"/>
    <property type="evidence" value="ECO:0007669"/>
    <property type="project" value="UniProtKB-ARBA"/>
</dbReference>
<dbReference type="Pfam" id="PF01839">
    <property type="entry name" value="FG-GAP"/>
    <property type="match status" value="2"/>
</dbReference>
<dbReference type="Gene3D" id="2.60.40.1460">
    <property type="entry name" value="Integrin domains. Chain A, domain 2"/>
    <property type="match status" value="1"/>
</dbReference>
<comment type="similarity">
    <text evidence="2 13">Belongs to the integrin alpha chain family.</text>
</comment>
<dbReference type="eggNOG" id="KOG3637">
    <property type="taxonomic scope" value="Eukaryota"/>
</dbReference>
<dbReference type="SMART" id="SM00191">
    <property type="entry name" value="Int_alpha"/>
    <property type="match status" value="4"/>
</dbReference>
<dbReference type="PRINTS" id="PR01185">
    <property type="entry name" value="INTEGRINA"/>
</dbReference>
<evidence type="ECO:0000259" key="14">
    <source>
        <dbReference type="Pfam" id="PF08441"/>
    </source>
</evidence>
<dbReference type="PANTHER" id="PTHR23220">
    <property type="entry name" value="INTEGRIN ALPHA"/>
    <property type="match status" value="1"/>
</dbReference>
<dbReference type="Gene3D" id="2.130.10.130">
    <property type="entry name" value="Integrin alpha, N-terminal"/>
    <property type="match status" value="1"/>
</dbReference>
<feature type="repeat" description="FG-GAP" evidence="12">
    <location>
        <begin position="307"/>
        <end position="366"/>
    </location>
</feature>
<evidence type="ECO:0000259" key="15">
    <source>
        <dbReference type="Pfam" id="PF20805"/>
    </source>
</evidence>
<evidence type="ECO:0000256" key="1">
    <source>
        <dbReference type="ARBA" id="ARBA00004479"/>
    </source>
</evidence>
<dbReference type="GO" id="GO:0038023">
    <property type="term" value="F:signaling receptor activity"/>
    <property type="evidence" value="ECO:0000318"/>
    <property type="project" value="GO_Central"/>
</dbReference>
<dbReference type="PROSITE" id="PS00242">
    <property type="entry name" value="INTEGRIN_ALPHA"/>
    <property type="match status" value="1"/>
</dbReference>
<evidence type="ECO:0000256" key="9">
    <source>
        <dbReference type="ARBA" id="ARBA00023136"/>
    </source>
</evidence>
<proteinExistence type="inferred from homology"/>
<organism evidence="17 18">
    <name type="scientific">Tribolium castaneum</name>
    <name type="common">Red flour beetle</name>
    <dbReference type="NCBI Taxonomy" id="7070"/>
    <lineage>
        <taxon>Eukaryota</taxon>
        <taxon>Metazoa</taxon>
        <taxon>Ecdysozoa</taxon>
        <taxon>Arthropoda</taxon>
        <taxon>Hexapoda</taxon>
        <taxon>Insecta</taxon>
        <taxon>Pterygota</taxon>
        <taxon>Neoptera</taxon>
        <taxon>Endopterygota</taxon>
        <taxon>Coleoptera</taxon>
        <taxon>Polyphaga</taxon>
        <taxon>Cucujiformia</taxon>
        <taxon>Tenebrionidae</taxon>
        <taxon>Tenebrionidae incertae sedis</taxon>
        <taxon>Tribolium</taxon>
    </lineage>
</organism>